<keyword evidence="3" id="KW-1185">Reference proteome</keyword>
<evidence type="ECO:0000313" key="3">
    <source>
        <dbReference type="Proteomes" id="UP001529510"/>
    </source>
</evidence>
<protein>
    <recommendedName>
        <fullName evidence="4">Reverse transcriptase domain-containing protein</fullName>
    </recommendedName>
</protein>
<sequence length="85" mass="9539">MKAFEKLVLAYLKDITGSLLDPFQFAYRANRSVDDAVIMHYILQHLDRTGNYARILFVDFSSAFNTIMPDLLSDKPPSVSGLPAS</sequence>
<evidence type="ECO:0008006" key="4">
    <source>
        <dbReference type="Google" id="ProtNLM"/>
    </source>
</evidence>
<reference evidence="1 3" key="1">
    <citation type="submission" date="2024-05" db="EMBL/GenBank/DDBJ databases">
        <title>Genome sequencing and assembly of Indian major carp, Cirrhinus mrigala (Hamilton, 1822).</title>
        <authorList>
            <person name="Mohindra V."/>
            <person name="Chowdhury L.M."/>
            <person name="Lal K."/>
            <person name="Jena J.K."/>
        </authorList>
    </citation>
    <scope>NUCLEOTIDE SEQUENCE [LARGE SCALE GENOMIC DNA]</scope>
    <source>
        <strain evidence="1">CM1030</strain>
        <tissue evidence="1">Blood</tissue>
    </source>
</reference>
<evidence type="ECO:0000313" key="1">
    <source>
        <dbReference type="EMBL" id="KAL0146517.1"/>
    </source>
</evidence>
<dbReference type="AlphaFoldDB" id="A0ABD0MCR6"/>
<dbReference type="EMBL" id="JAMKFB020000915">
    <property type="protein sequence ID" value="KAL0146517.1"/>
    <property type="molecule type" value="Genomic_DNA"/>
</dbReference>
<accession>A0ABD0MCR6</accession>
<organism evidence="1 3">
    <name type="scientific">Cirrhinus mrigala</name>
    <name type="common">Mrigala</name>
    <dbReference type="NCBI Taxonomy" id="683832"/>
    <lineage>
        <taxon>Eukaryota</taxon>
        <taxon>Metazoa</taxon>
        <taxon>Chordata</taxon>
        <taxon>Craniata</taxon>
        <taxon>Vertebrata</taxon>
        <taxon>Euteleostomi</taxon>
        <taxon>Actinopterygii</taxon>
        <taxon>Neopterygii</taxon>
        <taxon>Teleostei</taxon>
        <taxon>Ostariophysi</taxon>
        <taxon>Cypriniformes</taxon>
        <taxon>Cyprinidae</taxon>
        <taxon>Labeoninae</taxon>
        <taxon>Labeonini</taxon>
        <taxon>Cirrhinus</taxon>
    </lineage>
</organism>
<comment type="caution">
    <text evidence="1">The sequence shown here is derived from an EMBL/GenBank/DDBJ whole genome shotgun (WGS) entry which is preliminary data.</text>
</comment>
<dbReference type="Proteomes" id="UP001529510">
    <property type="component" value="Unassembled WGS sequence"/>
</dbReference>
<dbReference type="EMBL" id="JAMKFB020000915">
    <property type="protein sequence ID" value="KAL0146532.1"/>
    <property type="molecule type" value="Genomic_DNA"/>
</dbReference>
<gene>
    <name evidence="1" type="ORF">M9458_058148</name>
    <name evidence="2" type="ORF">M9458_058163</name>
</gene>
<name>A0ABD0MCR6_CIRMR</name>
<evidence type="ECO:0000313" key="2">
    <source>
        <dbReference type="EMBL" id="KAL0146532.1"/>
    </source>
</evidence>
<proteinExistence type="predicted"/>